<dbReference type="EMBL" id="PVTL01000005">
    <property type="protein sequence ID" value="PRY68018.1"/>
    <property type="molecule type" value="Genomic_DNA"/>
</dbReference>
<evidence type="ECO:0000313" key="3">
    <source>
        <dbReference type="Proteomes" id="UP000237983"/>
    </source>
</evidence>
<reference evidence="2 3" key="1">
    <citation type="submission" date="2018-03" db="EMBL/GenBank/DDBJ databases">
        <title>Genomic Encyclopedia of Type Strains, Phase III (KMG-III): the genomes of soil and plant-associated and newly described type strains.</title>
        <authorList>
            <person name="Whitman W."/>
        </authorList>
    </citation>
    <scope>NUCLEOTIDE SEQUENCE [LARGE SCALE GENOMIC DNA]</scope>
    <source>
        <strain evidence="2 3">CGMCC 1.12484</strain>
    </source>
</reference>
<accession>A0A2T0VCX1</accession>
<organism evidence="2 3">
    <name type="scientific">Glaciihabitans tibetensis</name>
    <dbReference type="NCBI Taxonomy" id="1266600"/>
    <lineage>
        <taxon>Bacteria</taxon>
        <taxon>Bacillati</taxon>
        <taxon>Actinomycetota</taxon>
        <taxon>Actinomycetes</taxon>
        <taxon>Micrococcales</taxon>
        <taxon>Microbacteriaceae</taxon>
        <taxon>Glaciihabitans</taxon>
    </lineage>
</organism>
<keyword evidence="3" id="KW-1185">Reference proteome</keyword>
<protein>
    <submittedName>
        <fullName evidence="2">Uncharacterized protein DUF4383</fullName>
    </submittedName>
</protein>
<dbReference type="AlphaFoldDB" id="A0A2T0VCX1"/>
<proteinExistence type="predicted"/>
<dbReference type="RefSeq" id="WP_106212655.1">
    <property type="nucleotide sequence ID" value="NZ_PVTL01000005.1"/>
</dbReference>
<keyword evidence="1" id="KW-0812">Transmembrane</keyword>
<keyword evidence="1" id="KW-0472">Membrane</keyword>
<evidence type="ECO:0000256" key="1">
    <source>
        <dbReference type="SAM" id="Phobius"/>
    </source>
</evidence>
<feature type="transmembrane region" description="Helical" evidence="1">
    <location>
        <begin position="7"/>
        <end position="29"/>
    </location>
</feature>
<gene>
    <name evidence="2" type="ORF">B0I08_105182</name>
</gene>
<evidence type="ECO:0000313" key="2">
    <source>
        <dbReference type="EMBL" id="PRY68018.1"/>
    </source>
</evidence>
<feature type="transmembrane region" description="Helical" evidence="1">
    <location>
        <begin position="76"/>
        <end position="96"/>
    </location>
</feature>
<comment type="caution">
    <text evidence="2">The sequence shown here is derived from an EMBL/GenBank/DDBJ whole genome shotgun (WGS) entry which is preliminary data.</text>
</comment>
<name>A0A2T0VCX1_9MICO</name>
<feature type="transmembrane region" description="Helical" evidence="1">
    <location>
        <begin position="102"/>
        <end position="126"/>
    </location>
</feature>
<dbReference type="Pfam" id="PF14325">
    <property type="entry name" value="DUF4383"/>
    <property type="match status" value="1"/>
</dbReference>
<dbReference type="Proteomes" id="UP000237983">
    <property type="component" value="Unassembled WGS sequence"/>
</dbReference>
<sequence length="134" mass="13127">MSRSPNRLIGVIVGAGYTLLGFVGLTVTLGSAPGDTVGGLLLGTLAVNTVHTLTHVLLGAALLLAGLSSVPAARRVNIVVGTVCLALGIAGLFLVGTPNNLLAVNAAGNVLHFGSAVLLLAVGLGAEKADRVGA</sequence>
<feature type="transmembrane region" description="Helical" evidence="1">
    <location>
        <begin position="41"/>
        <end position="64"/>
    </location>
</feature>
<keyword evidence="1" id="KW-1133">Transmembrane helix</keyword>